<reference evidence="1" key="1">
    <citation type="submission" date="2021-03" db="EMBL/GenBank/DDBJ databases">
        <title>Evolutionary priming and transition to the ectomycorrhizal habit in an iconic lineage of mushroom-forming fungi: is preadaptation a requirement?</title>
        <authorList>
            <consortium name="DOE Joint Genome Institute"/>
            <person name="Looney B.P."/>
            <person name="Miyauchi S."/>
            <person name="Morin E."/>
            <person name="Drula E."/>
            <person name="Courty P.E."/>
            <person name="Chicoki N."/>
            <person name="Fauchery L."/>
            <person name="Kohler A."/>
            <person name="Kuo A."/>
            <person name="LaButti K."/>
            <person name="Pangilinan J."/>
            <person name="Lipzen A."/>
            <person name="Riley R."/>
            <person name="Andreopoulos W."/>
            <person name="He G."/>
            <person name="Johnson J."/>
            <person name="Barry K.W."/>
            <person name="Grigoriev I.V."/>
            <person name="Nagy L."/>
            <person name="Hibbett D."/>
            <person name="Henrissat B."/>
            <person name="Matheny P.B."/>
            <person name="Labbe J."/>
            <person name="Martin A.F."/>
        </authorList>
    </citation>
    <scope>NUCLEOTIDE SEQUENCE</scope>
    <source>
        <strain evidence="1">BPL698</strain>
    </source>
</reference>
<name>A0ACC0U2N7_9AGAM</name>
<evidence type="ECO:0000313" key="2">
    <source>
        <dbReference type="Proteomes" id="UP001207468"/>
    </source>
</evidence>
<accession>A0ACC0U2N7</accession>
<gene>
    <name evidence="1" type="ORF">F5148DRAFT_1150995</name>
</gene>
<dbReference type="EMBL" id="JAGFNK010000209">
    <property type="protein sequence ID" value="KAI9458481.1"/>
    <property type="molecule type" value="Genomic_DNA"/>
</dbReference>
<proteinExistence type="predicted"/>
<comment type="caution">
    <text evidence="1">The sequence shown here is derived from an EMBL/GenBank/DDBJ whole genome shotgun (WGS) entry which is preliminary data.</text>
</comment>
<keyword evidence="2" id="KW-1185">Reference proteome</keyword>
<organism evidence="1 2">
    <name type="scientific">Russula earlei</name>
    <dbReference type="NCBI Taxonomy" id="71964"/>
    <lineage>
        <taxon>Eukaryota</taxon>
        <taxon>Fungi</taxon>
        <taxon>Dikarya</taxon>
        <taxon>Basidiomycota</taxon>
        <taxon>Agaricomycotina</taxon>
        <taxon>Agaricomycetes</taxon>
        <taxon>Russulales</taxon>
        <taxon>Russulaceae</taxon>
        <taxon>Russula</taxon>
    </lineage>
</organism>
<evidence type="ECO:0000313" key="1">
    <source>
        <dbReference type="EMBL" id="KAI9458481.1"/>
    </source>
</evidence>
<dbReference type="Proteomes" id="UP001207468">
    <property type="component" value="Unassembled WGS sequence"/>
</dbReference>
<protein>
    <submittedName>
        <fullName evidence="1">Uncharacterized protein</fullName>
    </submittedName>
</protein>
<sequence>MGGVNPARMRQDRRTLTFYEYWLKTSRDLFRGKEAGKKDKGQPFDTTTSHKPQATRRVRLRSSIPKVEPFRGSNGSSEYVPPERAMRRFTREGARTMTGWGKRRRGWGGDHAVPASGKRPMQEKRVDRQETRKKKERSPDASSTVQYASEVSWSGGDHKPVITSVITFLCFSFPDRHFAGYVSVLRPLIRSEETKQNEKRKRSTATKGEGVRVCMPHCVWPPSEGATAQTQGQVGREWKWEEESATRARARACDNYWGGGGVCAARRGKKSKVLLKG</sequence>